<keyword evidence="3" id="KW-1185">Reference proteome</keyword>
<dbReference type="InterPro" id="IPR011037">
    <property type="entry name" value="Pyrv_Knase-like_insert_dom_sf"/>
</dbReference>
<accession>A0A9X4RDP1</accession>
<comment type="caution">
    <text evidence="2">The sequence shown here is derived from an EMBL/GenBank/DDBJ whole genome shotgun (WGS) entry which is preliminary data.</text>
</comment>
<evidence type="ECO:0000313" key="2">
    <source>
        <dbReference type="EMBL" id="MDG3015050.1"/>
    </source>
</evidence>
<organism evidence="2 3">
    <name type="scientific">Speluncibacter jeojiensis</name>
    <dbReference type="NCBI Taxonomy" id="2710754"/>
    <lineage>
        <taxon>Bacteria</taxon>
        <taxon>Bacillati</taxon>
        <taxon>Actinomycetota</taxon>
        <taxon>Actinomycetes</taxon>
        <taxon>Mycobacteriales</taxon>
        <taxon>Speluncibacteraceae</taxon>
        <taxon>Speluncibacter</taxon>
    </lineage>
</organism>
<dbReference type="InterPro" id="IPR005302">
    <property type="entry name" value="MoCF_Sase_C"/>
</dbReference>
<sequence>MTTGRIEAVCVVHADRPDAGRVGTTAIDKRPVPGAVHIGPLGLAGDHVCDTEHHGGLDQAVYVYDGADADHWERELNRPLPAGWFGENLRLRDTTPSDAVIGERWRIGTTGPLLEVTIPRTPCATFGRWSAEPLWVRRFAAHGAVGAYLRVLEEGPVTAGDPVTVMSVPDHGVTIRSLFTGTARIEQLEMLLAGPDPAPKVARDAGRLLTRLRARV</sequence>
<dbReference type="GO" id="GO:0030151">
    <property type="term" value="F:molybdenum ion binding"/>
    <property type="evidence" value="ECO:0007669"/>
    <property type="project" value="InterPro"/>
</dbReference>
<dbReference type="PROSITE" id="PS51340">
    <property type="entry name" value="MOSC"/>
    <property type="match status" value="1"/>
</dbReference>
<dbReference type="GO" id="GO:0030170">
    <property type="term" value="F:pyridoxal phosphate binding"/>
    <property type="evidence" value="ECO:0007669"/>
    <property type="project" value="InterPro"/>
</dbReference>
<dbReference type="PANTHER" id="PTHR30212">
    <property type="entry name" value="PROTEIN YIIM"/>
    <property type="match status" value="1"/>
</dbReference>
<reference evidence="2" key="1">
    <citation type="submission" date="2022-08" db="EMBL/GenBank/DDBJ databases">
        <title>Genome analysis of Corynebacteriales strain.</title>
        <authorList>
            <person name="Lee S.D."/>
        </authorList>
    </citation>
    <scope>NUCLEOTIDE SEQUENCE</scope>
    <source>
        <strain evidence="2">D3-21</strain>
    </source>
</reference>
<dbReference type="PANTHER" id="PTHR30212:SF2">
    <property type="entry name" value="PROTEIN YIIM"/>
    <property type="match status" value="1"/>
</dbReference>
<dbReference type="GO" id="GO:0003824">
    <property type="term" value="F:catalytic activity"/>
    <property type="evidence" value="ECO:0007669"/>
    <property type="project" value="InterPro"/>
</dbReference>
<dbReference type="EMBL" id="JANRHA010000006">
    <property type="protein sequence ID" value="MDG3015050.1"/>
    <property type="molecule type" value="Genomic_DNA"/>
</dbReference>
<feature type="domain" description="MOSC" evidence="1">
    <location>
        <begin position="30"/>
        <end position="166"/>
    </location>
</feature>
<proteinExistence type="predicted"/>
<dbReference type="InterPro" id="IPR052353">
    <property type="entry name" value="Benzoxazolinone_Detox_Enz"/>
</dbReference>
<gene>
    <name evidence="2" type="ORF">NVS88_10850</name>
</gene>
<dbReference type="RefSeq" id="WP_277833839.1">
    <property type="nucleotide sequence ID" value="NZ_JAAIVF010000005.1"/>
</dbReference>
<dbReference type="AlphaFoldDB" id="A0A9X4RDP1"/>
<dbReference type="Pfam" id="PF03473">
    <property type="entry name" value="MOSC"/>
    <property type="match status" value="1"/>
</dbReference>
<protein>
    <submittedName>
        <fullName evidence="2">MOSC domain-containing protein</fullName>
    </submittedName>
</protein>
<dbReference type="Gene3D" id="2.40.33.20">
    <property type="entry name" value="PK beta-barrel domain-like"/>
    <property type="match status" value="1"/>
</dbReference>
<evidence type="ECO:0000313" key="3">
    <source>
        <dbReference type="Proteomes" id="UP001152755"/>
    </source>
</evidence>
<evidence type="ECO:0000259" key="1">
    <source>
        <dbReference type="PROSITE" id="PS51340"/>
    </source>
</evidence>
<dbReference type="Proteomes" id="UP001152755">
    <property type="component" value="Unassembled WGS sequence"/>
</dbReference>
<name>A0A9X4RDP1_9ACTN</name>
<dbReference type="SUPFAM" id="SSF50800">
    <property type="entry name" value="PK beta-barrel domain-like"/>
    <property type="match status" value="1"/>
</dbReference>